<keyword evidence="1" id="KW-0378">Hydrolase</keyword>
<dbReference type="Pfam" id="PF00326">
    <property type="entry name" value="Peptidase_S9"/>
    <property type="match status" value="1"/>
</dbReference>
<dbReference type="InterPro" id="IPR011042">
    <property type="entry name" value="6-blade_b-propeller_TolB-like"/>
</dbReference>
<keyword evidence="3" id="KW-0732">Signal</keyword>
<organism evidence="5 6">
    <name type="scientific">Hydrotalea sandarakina</name>
    <dbReference type="NCBI Taxonomy" id="1004304"/>
    <lineage>
        <taxon>Bacteria</taxon>
        <taxon>Pseudomonadati</taxon>
        <taxon>Bacteroidota</taxon>
        <taxon>Chitinophagia</taxon>
        <taxon>Chitinophagales</taxon>
        <taxon>Chitinophagaceae</taxon>
        <taxon>Hydrotalea</taxon>
    </lineage>
</organism>
<protein>
    <submittedName>
        <fullName evidence="5">Dipeptidyl aminopeptidase/acylaminoacyl peptidase</fullName>
    </submittedName>
</protein>
<feature type="domain" description="Peptidase S9 prolyl oligopeptidase catalytic" evidence="4">
    <location>
        <begin position="454"/>
        <end position="660"/>
    </location>
</feature>
<reference evidence="5 6" key="1">
    <citation type="submission" date="2018-06" db="EMBL/GenBank/DDBJ databases">
        <title>Genomic Encyclopedia of Archaeal and Bacterial Type Strains, Phase II (KMG-II): from individual species to whole genera.</title>
        <authorList>
            <person name="Goeker M."/>
        </authorList>
    </citation>
    <scope>NUCLEOTIDE SEQUENCE [LARGE SCALE GENOMIC DNA]</scope>
    <source>
        <strain evidence="5 6">DSM 23241</strain>
    </source>
</reference>
<dbReference type="AlphaFoldDB" id="A0A2W7RM58"/>
<dbReference type="GO" id="GO:0004252">
    <property type="term" value="F:serine-type endopeptidase activity"/>
    <property type="evidence" value="ECO:0007669"/>
    <property type="project" value="TreeGrafter"/>
</dbReference>
<dbReference type="Gene3D" id="2.120.10.30">
    <property type="entry name" value="TolB, C-terminal domain"/>
    <property type="match status" value="2"/>
</dbReference>
<dbReference type="Proteomes" id="UP000249720">
    <property type="component" value="Unassembled WGS sequence"/>
</dbReference>
<dbReference type="OrthoDB" id="9812921at2"/>
<feature type="signal peptide" evidence="3">
    <location>
        <begin position="1"/>
        <end position="20"/>
    </location>
</feature>
<keyword evidence="6" id="KW-1185">Reference proteome</keyword>
<proteinExistence type="predicted"/>
<comment type="caution">
    <text evidence="5">The sequence shown here is derived from an EMBL/GenBank/DDBJ whole genome shotgun (WGS) entry which is preliminary data.</text>
</comment>
<sequence length="660" mass="74085">MKKWMLSVALMLGANCFVLAQGPMNRNLLPNDVYKLINVGDPQVSPEGKWIAYTVSKADSAKDKRNTDIWMVSWDGHQTVQLTNTPDAETMPRWSPDGKYLSFISSRMGNTQSQIWLLDRRGGEAKQISHLKGDLEEYAWSPDGKKILISMQDPDYSDTAATKTRKPYVINRYHFKDDQSGYLDNRHTHLYVLDVATEKLDTLTSGNFDETMPAWSPDGKKIAFVSNHTTDPDKNDNTDIWVMNAEKNAQPLQLTTWAGSDVRPIWSPDGNYIAYLQSSSNLPFTMYGQNILAIVPAKGGTPVLLTTAVDRPVSNQQWAADGKYIYCLVTDDRKKYLAQVEVATKKIQPLVEGTFCLERLNMSNNHTQMVALWSDPYHPYEVAVIEGNTFHQVSHMNDDWMQYVNLAKVEGFTSTSKDGTKVPCILFTPSGSNNNKLPAIFYIHGGPVAQDDYAFDFTRQVLAAGNFAVVGVNYRGSNGSGLAYIKAIYADWGNKEVMDIIGAADYLIKTGKIDGNRMGIGGWSYGGISTNYTIATDNRFKAAASGAGSSLQLSMYGFDQYITQYETELGKPWEHPEKWMALSYPFFHVNKITTPTLFMASEKDFNVPTIGAEQMYQALKSVGVPTELVIYPGQHHGIVKPSYQVDRLERYLNWFHQYLK</sequence>
<dbReference type="Gene3D" id="3.40.50.1820">
    <property type="entry name" value="alpha/beta hydrolase"/>
    <property type="match status" value="1"/>
</dbReference>
<dbReference type="InterPro" id="IPR011659">
    <property type="entry name" value="WD40"/>
</dbReference>
<dbReference type="GO" id="GO:0006508">
    <property type="term" value="P:proteolysis"/>
    <property type="evidence" value="ECO:0007669"/>
    <property type="project" value="InterPro"/>
</dbReference>
<evidence type="ECO:0000313" key="6">
    <source>
        <dbReference type="Proteomes" id="UP000249720"/>
    </source>
</evidence>
<feature type="chain" id="PRO_5016154127" evidence="3">
    <location>
        <begin position="21"/>
        <end position="660"/>
    </location>
</feature>
<evidence type="ECO:0000313" key="5">
    <source>
        <dbReference type="EMBL" id="PZX61883.1"/>
    </source>
</evidence>
<evidence type="ECO:0000259" key="4">
    <source>
        <dbReference type="Pfam" id="PF00326"/>
    </source>
</evidence>
<dbReference type="SUPFAM" id="SSF53474">
    <property type="entry name" value="alpha/beta-Hydrolases"/>
    <property type="match status" value="1"/>
</dbReference>
<dbReference type="PANTHER" id="PTHR42776:SF27">
    <property type="entry name" value="DIPEPTIDYL PEPTIDASE FAMILY MEMBER 6"/>
    <property type="match status" value="1"/>
</dbReference>
<dbReference type="RefSeq" id="WP_111296011.1">
    <property type="nucleotide sequence ID" value="NZ_QKZV01000006.1"/>
</dbReference>
<dbReference type="EMBL" id="QKZV01000006">
    <property type="protein sequence ID" value="PZX61883.1"/>
    <property type="molecule type" value="Genomic_DNA"/>
</dbReference>
<keyword evidence="5" id="KW-0031">Aminopeptidase</keyword>
<dbReference type="SUPFAM" id="SSF82171">
    <property type="entry name" value="DPP6 N-terminal domain-like"/>
    <property type="match status" value="1"/>
</dbReference>
<evidence type="ECO:0000256" key="2">
    <source>
        <dbReference type="ARBA" id="ARBA00022825"/>
    </source>
</evidence>
<dbReference type="InterPro" id="IPR001375">
    <property type="entry name" value="Peptidase_S9_cat"/>
</dbReference>
<gene>
    <name evidence="5" type="ORF">LX80_02045</name>
</gene>
<dbReference type="GO" id="GO:0004177">
    <property type="term" value="F:aminopeptidase activity"/>
    <property type="evidence" value="ECO:0007669"/>
    <property type="project" value="UniProtKB-KW"/>
</dbReference>
<name>A0A2W7RM58_9BACT</name>
<evidence type="ECO:0000256" key="1">
    <source>
        <dbReference type="ARBA" id="ARBA00022801"/>
    </source>
</evidence>
<accession>A0A2W7RM58</accession>
<dbReference type="PANTHER" id="PTHR42776">
    <property type="entry name" value="SERINE PEPTIDASE S9 FAMILY MEMBER"/>
    <property type="match status" value="1"/>
</dbReference>
<keyword evidence="5" id="KW-0645">Protease</keyword>
<dbReference type="InterPro" id="IPR029058">
    <property type="entry name" value="AB_hydrolase_fold"/>
</dbReference>
<keyword evidence="2" id="KW-0720">Serine protease</keyword>
<dbReference type="Pfam" id="PF07676">
    <property type="entry name" value="PD40"/>
    <property type="match status" value="3"/>
</dbReference>
<evidence type="ECO:0000256" key="3">
    <source>
        <dbReference type="SAM" id="SignalP"/>
    </source>
</evidence>